<protein>
    <submittedName>
        <fullName evidence="3">Uncharacterized protein</fullName>
    </submittedName>
</protein>
<accession>A0A3T1D2K5</accession>
<reference evidence="3 4" key="1">
    <citation type="submission" date="2019-01" db="EMBL/GenBank/DDBJ databases">
        <title>Complete genome sequence of Cohnella hallensis HS21 isolated from Korean fir (Abies koreana) rhizospheric soil.</title>
        <authorList>
            <person name="Jiang L."/>
            <person name="Kang S.W."/>
            <person name="Kim S."/>
            <person name="Jung J."/>
            <person name="Kim C.Y."/>
            <person name="Kim D.H."/>
            <person name="Kim S.W."/>
            <person name="Lee J."/>
        </authorList>
    </citation>
    <scope>NUCLEOTIDE SEQUENCE [LARGE SCALE GENOMIC DNA]</scope>
    <source>
        <strain evidence="3 4">HS21</strain>
    </source>
</reference>
<feature type="compositionally biased region" description="Polar residues" evidence="1">
    <location>
        <begin position="24"/>
        <end position="33"/>
    </location>
</feature>
<dbReference type="RefSeq" id="WP_130606657.1">
    <property type="nucleotide sequence ID" value="NZ_AP019400.1"/>
</dbReference>
<dbReference type="EMBL" id="AP019400">
    <property type="protein sequence ID" value="BBI32259.1"/>
    <property type="molecule type" value="Genomic_DNA"/>
</dbReference>
<dbReference type="OrthoDB" id="2676956at2"/>
<dbReference type="AlphaFoldDB" id="A0A3T1D2K5"/>
<name>A0A3T1D2K5_9BACL</name>
<evidence type="ECO:0000256" key="1">
    <source>
        <dbReference type="SAM" id="MobiDB-lite"/>
    </source>
</evidence>
<evidence type="ECO:0000313" key="4">
    <source>
        <dbReference type="Proteomes" id="UP000289856"/>
    </source>
</evidence>
<feature type="region of interest" description="Disordered" evidence="1">
    <location>
        <begin position="24"/>
        <end position="45"/>
    </location>
</feature>
<dbReference type="PROSITE" id="PS51257">
    <property type="entry name" value="PROKAR_LIPOPROTEIN"/>
    <property type="match status" value="1"/>
</dbReference>
<feature type="compositionally biased region" description="Low complexity" evidence="1">
    <location>
        <begin position="34"/>
        <end position="45"/>
    </location>
</feature>
<keyword evidence="4" id="KW-1185">Reference proteome</keyword>
<evidence type="ECO:0000256" key="2">
    <source>
        <dbReference type="SAM" id="SignalP"/>
    </source>
</evidence>
<feature type="chain" id="PRO_5038971601" evidence="2">
    <location>
        <begin position="21"/>
        <end position="320"/>
    </location>
</feature>
<keyword evidence="2" id="KW-0732">Signal</keyword>
<organism evidence="3 4">
    <name type="scientific">Cohnella abietis</name>
    <dbReference type="NCBI Taxonomy" id="2507935"/>
    <lineage>
        <taxon>Bacteria</taxon>
        <taxon>Bacillati</taxon>
        <taxon>Bacillota</taxon>
        <taxon>Bacilli</taxon>
        <taxon>Bacillales</taxon>
        <taxon>Paenibacillaceae</taxon>
        <taxon>Cohnella</taxon>
    </lineage>
</organism>
<proteinExistence type="predicted"/>
<dbReference type="KEGG" id="cohn:KCTCHS21_16580"/>
<feature type="signal peptide" evidence="2">
    <location>
        <begin position="1"/>
        <end position="20"/>
    </location>
</feature>
<gene>
    <name evidence="3" type="ORF">KCTCHS21_16580</name>
</gene>
<dbReference type="Proteomes" id="UP000289856">
    <property type="component" value="Chromosome"/>
</dbReference>
<evidence type="ECO:0000313" key="3">
    <source>
        <dbReference type="EMBL" id="BBI32259.1"/>
    </source>
</evidence>
<sequence length="320" mass="36429">MNRIALIGIVLIALTGCAGKGNTASPDVPSSQITPATTPVPSSTPTKVENVTFKDYALQSWSLPLRELNHSDADASYILYEYEVTKPLTEVDDWLRSESIRLGGKVIERYSFNITSNANLDLIIELPSETGTRIISTYTTKYVDKQHLVIEETLFKNSTSIDQNYEDHALIIFTTLEDGSTKESFKGSYPHQHTDIYSIHFYSLAFFEELFKVDRYNLIKQSELNYFAGYSDKEGKEVFYESVTEENSDQFTFGIQLQEDFLPKDEIQRDRLLRSWAKTLLLGDKAYSRIIEGQEQINFVLQGKILKSFTARELISDTSV</sequence>